<proteinExistence type="predicted"/>
<name>A0A1A8JGJ4_NOTKU</name>
<reference evidence="1" key="1">
    <citation type="submission" date="2016-05" db="EMBL/GenBank/DDBJ databases">
        <authorList>
            <person name="Lavstsen T."/>
            <person name="Jespersen J.S."/>
        </authorList>
    </citation>
    <scope>NUCLEOTIDE SEQUENCE</scope>
    <source>
        <tissue evidence="1">Brain</tissue>
    </source>
</reference>
<protein>
    <submittedName>
        <fullName evidence="1">ASF1 anti-silencing function 1 homolog Bb</fullName>
    </submittedName>
</protein>
<dbReference type="AlphaFoldDB" id="A0A1A8JGJ4"/>
<dbReference type="EMBL" id="HAED01022305">
    <property type="protein sequence ID" value="SBR09058.1"/>
    <property type="molecule type" value="Transcribed_RNA"/>
</dbReference>
<gene>
    <name evidence="1" type="primary">ASF1BB</name>
</gene>
<sequence length="30" mass="3223">SLLQSSPVDIWDDSVDSCINGGGLCLCRLR</sequence>
<reference evidence="1" key="2">
    <citation type="submission" date="2016-06" db="EMBL/GenBank/DDBJ databases">
        <title>The genome of a short-lived fish provides insights into sex chromosome evolution and the genetic control of aging.</title>
        <authorList>
            <person name="Reichwald K."/>
            <person name="Felder M."/>
            <person name="Petzold A."/>
            <person name="Koch P."/>
            <person name="Groth M."/>
            <person name="Platzer M."/>
        </authorList>
    </citation>
    <scope>NUCLEOTIDE SEQUENCE</scope>
    <source>
        <tissue evidence="1">Brain</tissue>
    </source>
</reference>
<feature type="non-terminal residue" evidence="1">
    <location>
        <position position="1"/>
    </location>
</feature>
<accession>A0A1A8JGJ4</accession>
<organism evidence="1">
    <name type="scientific">Nothobranchius kuhntae</name>
    <name type="common">Beira killifish</name>
    <dbReference type="NCBI Taxonomy" id="321403"/>
    <lineage>
        <taxon>Eukaryota</taxon>
        <taxon>Metazoa</taxon>
        <taxon>Chordata</taxon>
        <taxon>Craniata</taxon>
        <taxon>Vertebrata</taxon>
        <taxon>Euteleostomi</taxon>
        <taxon>Actinopterygii</taxon>
        <taxon>Neopterygii</taxon>
        <taxon>Teleostei</taxon>
        <taxon>Neoteleostei</taxon>
        <taxon>Acanthomorphata</taxon>
        <taxon>Ovalentaria</taxon>
        <taxon>Atherinomorphae</taxon>
        <taxon>Cyprinodontiformes</taxon>
        <taxon>Nothobranchiidae</taxon>
        <taxon>Nothobranchius</taxon>
    </lineage>
</organism>
<evidence type="ECO:0000313" key="1">
    <source>
        <dbReference type="EMBL" id="SBR09058.1"/>
    </source>
</evidence>